<proteinExistence type="inferred from homology"/>
<dbReference type="GO" id="GO:0009117">
    <property type="term" value="P:nucleotide metabolic process"/>
    <property type="evidence" value="ECO:0007669"/>
    <property type="project" value="UniProtKB-UniRule"/>
</dbReference>
<dbReference type="CDD" id="cd16009">
    <property type="entry name" value="PPM"/>
    <property type="match status" value="1"/>
</dbReference>
<evidence type="ECO:0000313" key="9">
    <source>
        <dbReference type="EMBL" id="MBC8580318.1"/>
    </source>
</evidence>
<dbReference type="SUPFAM" id="SSF143856">
    <property type="entry name" value="DeoB insert domain-like"/>
    <property type="match status" value="1"/>
</dbReference>
<sequence>MNIEDGELLKRVIWIVLDSVGMGEMPDSAAYGDKGVNTIAHVYKHNNGLQLPNLTQLGLGNIEGMEALEKCESPIGTYARLAELSRGKDTTTGHWEMIGIHTEVPFPTYPNGFPKEIMDAFEERIGTKTLGNCTASGTAILDDLGEEHMKTGYPIVYTSADSVFQIAAHEEIIPLERLYEMCEIARELLKGEHEVSRVIARPFVGQPGAFTRTPNRHDYAVMPPKENLLVYAKEKGLDVIGVGKISDIFAGEGITYATHTKSNEDGIKKTIELIKQPNHGLIFTNLVDFDMKWGHRNDPVSYGKGLEEFDSYLPQIIEAMNEDDLLIITADHGCDPTTPGTDHTREYVPLIAYSKMFNGAIDLGTRKSFADIGQTICEIFDLPALKIGESFYKQMTK</sequence>
<feature type="binding site" evidence="6">
    <location>
        <position position="18"/>
    </location>
    <ligand>
        <name>Mn(2+)</name>
        <dbReference type="ChEBI" id="CHEBI:29035"/>
        <label>1</label>
    </ligand>
</feature>
<dbReference type="GO" id="GO:0006018">
    <property type="term" value="P:2-deoxyribose 1-phosphate catabolic process"/>
    <property type="evidence" value="ECO:0007669"/>
    <property type="project" value="UniProtKB-UniRule"/>
</dbReference>
<comment type="cofactor">
    <cofactor evidence="6">
        <name>Mn(2+)</name>
        <dbReference type="ChEBI" id="CHEBI:29035"/>
    </cofactor>
    <text evidence="6">Binds 2 manganese ions.</text>
</comment>
<organism evidence="9 10">
    <name type="scientific">Zhenhengia yiwuensis</name>
    <dbReference type="NCBI Taxonomy" id="2763666"/>
    <lineage>
        <taxon>Bacteria</taxon>
        <taxon>Bacillati</taxon>
        <taxon>Bacillota</taxon>
        <taxon>Clostridia</taxon>
        <taxon>Lachnospirales</taxon>
        <taxon>Lachnospiraceae</taxon>
        <taxon>Zhenhengia</taxon>
    </lineage>
</organism>
<keyword evidence="2 6" id="KW-0963">Cytoplasm</keyword>
<dbReference type="GO" id="GO:0000287">
    <property type="term" value="F:magnesium ion binding"/>
    <property type="evidence" value="ECO:0007669"/>
    <property type="project" value="UniProtKB-UniRule"/>
</dbReference>
<dbReference type="InterPro" id="IPR024052">
    <property type="entry name" value="Phosphopentomutase_DeoB_cap_sf"/>
</dbReference>
<feature type="binding site" evidence="6">
    <location>
        <position position="295"/>
    </location>
    <ligand>
        <name>Mn(2+)</name>
        <dbReference type="ChEBI" id="CHEBI:29035"/>
        <label>2</label>
    </ligand>
</feature>
<feature type="binding site" evidence="6">
    <location>
        <position position="331"/>
    </location>
    <ligand>
        <name>Mn(2+)</name>
        <dbReference type="ChEBI" id="CHEBI:29035"/>
        <label>1</label>
    </ligand>
</feature>
<comment type="similarity">
    <text evidence="1 6">Belongs to the phosphopentomutase family.</text>
</comment>
<feature type="binding site" evidence="6">
    <location>
        <position position="343"/>
    </location>
    <ligand>
        <name>Mn(2+)</name>
        <dbReference type="ChEBI" id="CHEBI:29035"/>
        <label>2</label>
    </ligand>
</feature>
<evidence type="ECO:0000313" key="10">
    <source>
        <dbReference type="Proteomes" id="UP000655830"/>
    </source>
</evidence>
<evidence type="ECO:0000259" key="8">
    <source>
        <dbReference type="Pfam" id="PF01676"/>
    </source>
</evidence>
<name>A0A926EHE2_9FIRM</name>
<keyword evidence="10" id="KW-1185">Reference proteome</keyword>
<dbReference type="SUPFAM" id="SSF53649">
    <property type="entry name" value="Alkaline phosphatase-like"/>
    <property type="match status" value="1"/>
</dbReference>
<evidence type="ECO:0000256" key="7">
    <source>
        <dbReference type="NCBIfam" id="TIGR01696"/>
    </source>
</evidence>
<dbReference type="InterPro" id="IPR017850">
    <property type="entry name" value="Alkaline_phosphatase_core_sf"/>
</dbReference>
<dbReference type="FunFam" id="3.30.70.1250:FF:000001">
    <property type="entry name" value="Phosphopentomutase"/>
    <property type="match status" value="1"/>
</dbReference>
<dbReference type="InterPro" id="IPR010045">
    <property type="entry name" value="DeoB"/>
</dbReference>
<comment type="caution">
    <text evidence="9">The sequence shown here is derived from an EMBL/GenBank/DDBJ whole genome shotgun (WGS) entry which is preliminary data.</text>
</comment>
<dbReference type="GO" id="GO:0043094">
    <property type="term" value="P:metabolic compound salvage"/>
    <property type="evidence" value="ECO:0007669"/>
    <property type="project" value="UniProtKB-UniRule"/>
</dbReference>
<evidence type="ECO:0000256" key="1">
    <source>
        <dbReference type="ARBA" id="ARBA00010373"/>
    </source>
</evidence>
<dbReference type="EC" id="5.4.2.7" evidence="6 7"/>
<evidence type="ECO:0000256" key="4">
    <source>
        <dbReference type="ARBA" id="ARBA00023211"/>
    </source>
</evidence>
<dbReference type="GO" id="GO:0030145">
    <property type="term" value="F:manganese ion binding"/>
    <property type="evidence" value="ECO:0007669"/>
    <property type="project" value="UniProtKB-UniRule"/>
</dbReference>
<feature type="binding site" evidence="6">
    <location>
        <position position="332"/>
    </location>
    <ligand>
        <name>Mn(2+)</name>
        <dbReference type="ChEBI" id="CHEBI:29035"/>
        <label>1</label>
    </ligand>
</feature>
<dbReference type="AlphaFoldDB" id="A0A926EHE2"/>
<gene>
    <name evidence="6" type="primary">deoB</name>
    <name evidence="9" type="ORF">H8718_12350</name>
</gene>
<comment type="catalytic activity">
    <reaction evidence="6">
        <text>alpha-D-ribose 1-phosphate = D-ribose 5-phosphate</text>
        <dbReference type="Rhea" id="RHEA:18793"/>
        <dbReference type="ChEBI" id="CHEBI:57720"/>
        <dbReference type="ChEBI" id="CHEBI:78346"/>
        <dbReference type="EC" id="5.4.2.7"/>
    </reaction>
</comment>
<accession>A0A926EHE2</accession>
<dbReference type="GO" id="GO:0005829">
    <property type="term" value="C:cytosol"/>
    <property type="evidence" value="ECO:0007669"/>
    <property type="project" value="TreeGrafter"/>
</dbReference>
<dbReference type="EMBL" id="JACRSY010000019">
    <property type="protein sequence ID" value="MBC8580318.1"/>
    <property type="molecule type" value="Genomic_DNA"/>
</dbReference>
<dbReference type="HAMAP" id="MF_00740">
    <property type="entry name" value="Phosphopentomut"/>
    <property type="match status" value="1"/>
</dbReference>
<feature type="binding site" evidence="6">
    <location>
        <position position="290"/>
    </location>
    <ligand>
        <name>Mn(2+)</name>
        <dbReference type="ChEBI" id="CHEBI:29035"/>
        <label>2</label>
    </ligand>
</feature>
<comment type="catalytic activity">
    <reaction evidence="6">
        <text>2-deoxy-alpha-D-ribose 1-phosphate = 2-deoxy-D-ribose 5-phosphate</text>
        <dbReference type="Rhea" id="RHEA:27658"/>
        <dbReference type="ChEBI" id="CHEBI:57259"/>
        <dbReference type="ChEBI" id="CHEBI:62877"/>
        <dbReference type="EC" id="5.4.2.7"/>
    </reaction>
</comment>
<dbReference type="PIRSF" id="PIRSF001491">
    <property type="entry name" value="Ppentomutase"/>
    <property type="match status" value="1"/>
</dbReference>
<comment type="function">
    <text evidence="6">Isomerase that catalyzes the conversion of deoxy-ribose 1-phosphate (dRib-1-P) and ribose 1-phosphate (Rib-1-P) to deoxy-ribose 5-phosphate (dRib-5-P) and ribose 5-phosphate (Rib-5-P), respectively.</text>
</comment>
<dbReference type="NCBIfam" id="TIGR01696">
    <property type="entry name" value="deoB"/>
    <property type="match status" value="1"/>
</dbReference>
<comment type="pathway">
    <text evidence="6">Carbohydrate degradation; 2-deoxy-D-ribose 1-phosphate degradation; D-glyceraldehyde 3-phosphate and acetaldehyde from 2-deoxy-alpha-D-ribose 1-phosphate: step 1/2.</text>
</comment>
<keyword evidence="4 6" id="KW-0464">Manganese</keyword>
<feature type="domain" description="Metalloenzyme" evidence="8">
    <location>
        <begin position="10"/>
        <end position="382"/>
    </location>
</feature>
<keyword evidence="5 6" id="KW-0413">Isomerase</keyword>
<dbReference type="Pfam" id="PF01676">
    <property type="entry name" value="Metalloenzyme"/>
    <property type="match status" value="1"/>
</dbReference>
<dbReference type="Gene3D" id="3.30.70.1250">
    <property type="entry name" value="Phosphopentomutase"/>
    <property type="match status" value="1"/>
</dbReference>
<dbReference type="InterPro" id="IPR006124">
    <property type="entry name" value="Metalloenzyme"/>
</dbReference>
<comment type="subcellular location">
    <subcellularLocation>
        <location evidence="6">Cytoplasm</location>
    </subcellularLocation>
</comment>
<dbReference type="GO" id="GO:0008973">
    <property type="term" value="F:phosphopentomutase activity"/>
    <property type="evidence" value="ECO:0007669"/>
    <property type="project" value="UniProtKB-UniRule"/>
</dbReference>
<evidence type="ECO:0000256" key="6">
    <source>
        <dbReference type="HAMAP-Rule" id="MF_00740"/>
    </source>
</evidence>
<keyword evidence="3 6" id="KW-0479">Metal-binding</keyword>
<evidence type="ECO:0000256" key="2">
    <source>
        <dbReference type="ARBA" id="ARBA00022490"/>
    </source>
</evidence>
<evidence type="ECO:0000256" key="5">
    <source>
        <dbReference type="ARBA" id="ARBA00023235"/>
    </source>
</evidence>
<protein>
    <recommendedName>
        <fullName evidence="6 7">Phosphopentomutase</fullName>
        <ecNumber evidence="6 7">5.4.2.7</ecNumber>
    </recommendedName>
    <alternativeName>
        <fullName evidence="6">Phosphodeoxyribomutase</fullName>
    </alternativeName>
</protein>
<dbReference type="PANTHER" id="PTHR21110">
    <property type="entry name" value="PHOSPHOPENTOMUTASE"/>
    <property type="match status" value="1"/>
</dbReference>
<dbReference type="Proteomes" id="UP000655830">
    <property type="component" value="Unassembled WGS sequence"/>
</dbReference>
<dbReference type="Gene3D" id="3.40.720.10">
    <property type="entry name" value="Alkaline Phosphatase, subunit A"/>
    <property type="match status" value="1"/>
</dbReference>
<dbReference type="NCBIfam" id="NF003766">
    <property type="entry name" value="PRK05362.1"/>
    <property type="match status" value="1"/>
</dbReference>
<reference evidence="9" key="1">
    <citation type="submission" date="2020-08" db="EMBL/GenBank/DDBJ databases">
        <title>Genome public.</title>
        <authorList>
            <person name="Liu C."/>
            <person name="Sun Q."/>
        </authorList>
    </citation>
    <scope>NUCLEOTIDE SEQUENCE</scope>
    <source>
        <strain evidence="9">NSJ-12</strain>
    </source>
</reference>
<evidence type="ECO:0000256" key="3">
    <source>
        <dbReference type="ARBA" id="ARBA00022723"/>
    </source>
</evidence>
<dbReference type="PANTHER" id="PTHR21110:SF0">
    <property type="entry name" value="PHOSPHOPENTOMUTASE"/>
    <property type="match status" value="1"/>
</dbReference>